<protein>
    <submittedName>
        <fullName evidence="1">Uncharacterized protein</fullName>
    </submittedName>
</protein>
<evidence type="ECO:0000313" key="1">
    <source>
        <dbReference type="EMBL" id="CAN74619.1"/>
    </source>
</evidence>
<organism evidence="1">
    <name type="scientific">Vitis vinifera</name>
    <name type="common">Grape</name>
    <dbReference type="NCBI Taxonomy" id="29760"/>
    <lineage>
        <taxon>Eukaryota</taxon>
        <taxon>Viridiplantae</taxon>
        <taxon>Streptophyta</taxon>
        <taxon>Embryophyta</taxon>
        <taxon>Tracheophyta</taxon>
        <taxon>Spermatophyta</taxon>
        <taxon>Magnoliopsida</taxon>
        <taxon>eudicotyledons</taxon>
        <taxon>Gunneridae</taxon>
        <taxon>Pentapetalae</taxon>
        <taxon>rosids</taxon>
        <taxon>Vitales</taxon>
        <taxon>Vitaceae</taxon>
        <taxon>Viteae</taxon>
        <taxon>Vitis</taxon>
    </lineage>
</organism>
<sequence length="83" mass="8961">MSFMALAACNSTTPKVRPKRCCKWHRKWRLEARLNDAVDGASKAPRSRPEGAAVARLNGAAVAPLTRPNDARRCCLTAPGEAS</sequence>
<gene>
    <name evidence="1" type="ORF">VITISV_026118</name>
</gene>
<name>A5BI95_VITVI</name>
<proteinExistence type="predicted"/>
<dbReference type="EMBL" id="AM460376">
    <property type="protein sequence ID" value="CAN74619.1"/>
    <property type="molecule type" value="Genomic_DNA"/>
</dbReference>
<reference evidence="1" key="1">
    <citation type="journal article" date="2007" name="PLoS ONE">
        <title>The first genome sequence of an elite grapevine cultivar (Pinot noir Vitis vinifera L.): coping with a highly heterozygous genome.</title>
        <authorList>
            <person name="Velasco R."/>
            <person name="Zharkikh A."/>
            <person name="Troggio M."/>
            <person name="Cartwright D.A."/>
            <person name="Cestaro A."/>
            <person name="Pruss D."/>
            <person name="Pindo M."/>
            <person name="FitzGerald L.M."/>
            <person name="Vezzulli S."/>
            <person name="Reid J."/>
            <person name="Malacarne G."/>
            <person name="Iliev D."/>
            <person name="Coppola G."/>
            <person name="Wardell B."/>
            <person name="Micheletti D."/>
            <person name="Macalma T."/>
            <person name="Facci M."/>
            <person name="Mitchell J.T."/>
            <person name="Perazzolli M."/>
            <person name="Eldredge G."/>
            <person name="Gatto P."/>
            <person name="Oyzerski R."/>
            <person name="Moretto M."/>
            <person name="Gutin N."/>
            <person name="Stefanini M."/>
            <person name="Chen Y."/>
            <person name="Segala C."/>
            <person name="Davenport C."/>
            <person name="Dematte L."/>
            <person name="Mraz A."/>
            <person name="Battilana J."/>
            <person name="Stormo K."/>
            <person name="Costa F."/>
            <person name="Tao Q."/>
            <person name="Si-Ammour A."/>
            <person name="Harkins T."/>
            <person name="Lackey A."/>
            <person name="Perbost C."/>
            <person name="Taillon B."/>
            <person name="Stella A."/>
            <person name="Solovyev V."/>
            <person name="Fawcett J.A."/>
            <person name="Sterck L."/>
            <person name="Vandepoele K."/>
            <person name="Grando S.M."/>
            <person name="Toppo S."/>
            <person name="Moser C."/>
            <person name="Lanchbury J."/>
            <person name="Bogden R."/>
            <person name="Skolnick M."/>
            <person name="Sgaramella V."/>
            <person name="Bhatnagar S.K."/>
            <person name="Fontana P."/>
            <person name="Gutin A."/>
            <person name="Van de Peer Y."/>
            <person name="Salamini F."/>
            <person name="Viola R."/>
        </authorList>
    </citation>
    <scope>NUCLEOTIDE SEQUENCE</scope>
</reference>
<dbReference type="AlphaFoldDB" id="A5BI95"/>
<accession>A5BI95</accession>